<keyword evidence="17" id="KW-1185">Reference proteome</keyword>
<dbReference type="InterPro" id="IPR019756">
    <property type="entry name" value="Pept_S26A_signal_pept_1_Ser-AS"/>
</dbReference>
<dbReference type="CDD" id="cd06530">
    <property type="entry name" value="S26_SPase_I"/>
    <property type="match status" value="1"/>
</dbReference>
<dbReference type="PANTHER" id="PTHR10806">
    <property type="entry name" value="SIGNAL PEPTIDASE COMPLEX CATALYTIC SUBUNIT SEC11"/>
    <property type="match status" value="1"/>
</dbReference>
<dbReference type="Proteomes" id="UP000262825">
    <property type="component" value="Unassembled WGS sequence"/>
</dbReference>
<evidence type="ECO:0000256" key="1">
    <source>
        <dbReference type="ARBA" id="ARBA00000677"/>
    </source>
</evidence>
<accession>A0A376BB49</accession>
<dbReference type="AlphaFoldDB" id="A0A376BB49"/>
<name>A0A376BB49_9ASCO</name>
<gene>
    <name evidence="16" type="ORF">SCODWIG_03669</name>
</gene>
<dbReference type="InterPro" id="IPR036286">
    <property type="entry name" value="LexA/Signal_pep-like_sf"/>
</dbReference>
<dbReference type="SUPFAM" id="SSF51306">
    <property type="entry name" value="LexA/Signal peptidase"/>
    <property type="match status" value="1"/>
</dbReference>
<evidence type="ECO:0000256" key="15">
    <source>
        <dbReference type="RuleBase" id="RU362047"/>
    </source>
</evidence>
<dbReference type="GO" id="GO:0006465">
    <property type="term" value="P:signal peptide processing"/>
    <property type="evidence" value="ECO:0007669"/>
    <property type="project" value="UniProtKB-UniRule"/>
</dbReference>
<evidence type="ECO:0000256" key="6">
    <source>
        <dbReference type="ARBA" id="ARBA00022670"/>
    </source>
</evidence>
<comment type="subcellular location">
    <subcellularLocation>
        <location evidence="2">Endoplasmic reticulum membrane</location>
        <topology evidence="2">Single-pass type II membrane protein</topology>
    </subcellularLocation>
</comment>
<evidence type="ECO:0000313" key="17">
    <source>
        <dbReference type="Proteomes" id="UP000262825"/>
    </source>
</evidence>
<dbReference type="PRINTS" id="PR00728">
    <property type="entry name" value="SIGNALPTASE"/>
</dbReference>
<dbReference type="OrthoDB" id="10257561at2759"/>
<evidence type="ECO:0000256" key="14">
    <source>
        <dbReference type="ARBA" id="ARBA00047037"/>
    </source>
</evidence>
<comment type="catalytic activity">
    <reaction evidence="1 15">
        <text>Cleavage of hydrophobic, N-terminal signal or leader sequences from secreted and periplasmic proteins.</text>
        <dbReference type="EC" id="3.4.21.89"/>
    </reaction>
</comment>
<protein>
    <recommendedName>
        <fullName evidence="5 15">Signal peptidase complex catalytic subunit SEC11</fullName>
        <ecNumber evidence="4 15">3.4.21.89</ecNumber>
    </recommendedName>
</protein>
<dbReference type="GO" id="GO:0005787">
    <property type="term" value="C:signal peptidase complex"/>
    <property type="evidence" value="ECO:0007669"/>
    <property type="project" value="TreeGrafter"/>
</dbReference>
<dbReference type="GO" id="GO:0004252">
    <property type="term" value="F:serine-type endopeptidase activity"/>
    <property type="evidence" value="ECO:0007669"/>
    <property type="project" value="InterPro"/>
</dbReference>
<evidence type="ECO:0000256" key="2">
    <source>
        <dbReference type="ARBA" id="ARBA00004648"/>
    </source>
</evidence>
<reference evidence="17" key="1">
    <citation type="submission" date="2018-06" db="EMBL/GenBank/DDBJ databases">
        <authorList>
            <person name="Guldener U."/>
        </authorList>
    </citation>
    <scope>NUCLEOTIDE SEQUENCE [LARGE SCALE GENOMIC DNA]</scope>
    <source>
        <strain evidence="17">UTAD17</strain>
    </source>
</reference>
<dbReference type="VEuPathDB" id="FungiDB:SCODWIG_03669"/>
<evidence type="ECO:0000256" key="11">
    <source>
        <dbReference type="ARBA" id="ARBA00022989"/>
    </source>
</evidence>
<evidence type="ECO:0000313" key="16">
    <source>
        <dbReference type="EMBL" id="SSD61908.1"/>
    </source>
</evidence>
<keyword evidence="10 15" id="KW-0735">Signal-anchor</keyword>
<dbReference type="PANTHER" id="PTHR10806:SF6">
    <property type="entry name" value="SIGNAL PEPTIDASE COMPLEX CATALYTIC SUBUNIT SEC11"/>
    <property type="match status" value="1"/>
</dbReference>
<evidence type="ECO:0000256" key="5">
    <source>
        <dbReference type="ARBA" id="ARBA00019685"/>
    </source>
</evidence>
<evidence type="ECO:0000256" key="3">
    <source>
        <dbReference type="ARBA" id="ARBA00011035"/>
    </source>
</evidence>
<dbReference type="NCBIfam" id="TIGR02228">
    <property type="entry name" value="sigpep_I_arch"/>
    <property type="match status" value="1"/>
</dbReference>
<dbReference type="EMBL" id="UFAJ01000977">
    <property type="protein sequence ID" value="SSD61908.1"/>
    <property type="molecule type" value="Genomic_DNA"/>
</dbReference>
<evidence type="ECO:0000256" key="4">
    <source>
        <dbReference type="ARBA" id="ARBA00013208"/>
    </source>
</evidence>
<dbReference type="InterPro" id="IPR019533">
    <property type="entry name" value="Peptidase_S26"/>
</dbReference>
<dbReference type="InterPro" id="IPR001733">
    <property type="entry name" value="Peptidase_S26B"/>
</dbReference>
<keyword evidence="7 15" id="KW-0812">Transmembrane</keyword>
<evidence type="ECO:0000256" key="12">
    <source>
        <dbReference type="ARBA" id="ARBA00023136"/>
    </source>
</evidence>
<proteinExistence type="inferred from homology"/>
<keyword evidence="12 15" id="KW-0472">Membrane</keyword>
<sequence>MNLRKELTNFLNLCFIFSGAFMFWKGLSIITNSESPIVVVLSGSMEPAFHRGDVLFLWNKNKYNNIGDIVVYEVEHRQIPIVHRVLREHKNRKGEQFLLTKGDNNNGNDIPLYAPGKKYLQKSTDILGTVKGFLPQVGYVTIWVSENKNNAYLFYGLMAIAALFFNN</sequence>
<comment type="similarity">
    <text evidence="3 15">Belongs to the peptidase S26B family.</text>
</comment>
<evidence type="ECO:0000256" key="7">
    <source>
        <dbReference type="ARBA" id="ARBA00022692"/>
    </source>
</evidence>
<comment type="subunit">
    <text evidence="14">Component of the signal peptidase complex (SPC) composed of a catalytic subunit SEC11 and three accessory subunits SPC1, SPC2 and SPC3. The complex induces a local thinning of the ER membrane which is used to measure the length of the signal peptide (SP) h-region of protein substrates. This ensures the selectivity of the complex towards h-regions shorter than 18-20 amino acids. SPC associates with the translocon complex.</text>
</comment>
<keyword evidence="8 15" id="KW-0378">Hydrolase</keyword>
<evidence type="ECO:0000256" key="13">
    <source>
        <dbReference type="ARBA" id="ARBA00045533"/>
    </source>
</evidence>
<keyword evidence="11 15" id="KW-1133">Transmembrane helix</keyword>
<dbReference type="GO" id="GO:0009003">
    <property type="term" value="F:signal peptidase activity"/>
    <property type="evidence" value="ECO:0007669"/>
    <property type="project" value="UniProtKB-EC"/>
</dbReference>
<evidence type="ECO:0000256" key="10">
    <source>
        <dbReference type="ARBA" id="ARBA00022968"/>
    </source>
</evidence>
<dbReference type="EC" id="3.4.21.89" evidence="4 15"/>
<evidence type="ECO:0000256" key="9">
    <source>
        <dbReference type="ARBA" id="ARBA00022824"/>
    </source>
</evidence>
<feature type="transmembrane region" description="Helical" evidence="15">
    <location>
        <begin position="7"/>
        <end position="24"/>
    </location>
</feature>
<keyword evidence="9 15" id="KW-0256">Endoplasmic reticulum</keyword>
<organism evidence="16 17">
    <name type="scientific">Saccharomycodes ludwigii</name>
    <dbReference type="NCBI Taxonomy" id="36035"/>
    <lineage>
        <taxon>Eukaryota</taxon>
        <taxon>Fungi</taxon>
        <taxon>Dikarya</taxon>
        <taxon>Ascomycota</taxon>
        <taxon>Saccharomycotina</taxon>
        <taxon>Saccharomycetes</taxon>
        <taxon>Saccharomycodales</taxon>
        <taxon>Saccharomycodaceae</taxon>
        <taxon>Saccharomycodes</taxon>
    </lineage>
</organism>
<keyword evidence="6 15" id="KW-0645">Protease</keyword>
<dbReference type="PROSITE" id="PS00501">
    <property type="entry name" value="SPASE_I_1"/>
    <property type="match status" value="1"/>
</dbReference>
<comment type="function">
    <text evidence="13">Catalytic component of the signal peptidase complex (SPC) which catalyzes the cleavage of N-terminal signal sequences from nascent proteins as they are translocated into the lumen of the endoplasmic reticulum. Specifically cleaves N-terminal signal peptides that contain a hydrophobic alpha-helix (h-region) shorter than 18-20 amino acids.</text>
</comment>
<evidence type="ECO:0000256" key="8">
    <source>
        <dbReference type="ARBA" id="ARBA00022801"/>
    </source>
</evidence>